<dbReference type="InterPro" id="IPR036691">
    <property type="entry name" value="Endo/exonu/phosph_ase_sf"/>
</dbReference>
<protein>
    <submittedName>
        <fullName evidence="1">Uncharacterized protein</fullName>
    </submittedName>
</protein>
<dbReference type="EMBL" id="JATAAI010000006">
    <property type="protein sequence ID" value="KAK1745315.1"/>
    <property type="molecule type" value="Genomic_DNA"/>
</dbReference>
<dbReference type="Proteomes" id="UP001224775">
    <property type="component" value="Unassembled WGS sequence"/>
</dbReference>
<proteinExistence type="predicted"/>
<evidence type="ECO:0000313" key="1">
    <source>
        <dbReference type="EMBL" id="KAK1745315.1"/>
    </source>
</evidence>
<organism evidence="1 2">
    <name type="scientific">Skeletonema marinoi</name>
    <dbReference type="NCBI Taxonomy" id="267567"/>
    <lineage>
        <taxon>Eukaryota</taxon>
        <taxon>Sar</taxon>
        <taxon>Stramenopiles</taxon>
        <taxon>Ochrophyta</taxon>
        <taxon>Bacillariophyta</taxon>
        <taxon>Coscinodiscophyceae</taxon>
        <taxon>Thalassiosirophycidae</taxon>
        <taxon>Thalassiosirales</taxon>
        <taxon>Skeletonemataceae</taxon>
        <taxon>Skeletonema</taxon>
        <taxon>Skeletonema marinoi-dohrnii complex</taxon>
    </lineage>
</organism>
<dbReference type="Gene3D" id="3.60.10.10">
    <property type="entry name" value="Endonuclease/exonuclease/phosphatase"/>
    <property type="match status" value="1"/>
</dbReference>
<keyword evidence="2" id="KW-1185">Reference proteome</keyword>
<comment type="caution">
    <text evidence="1">The sequence shown here is derived from an EMBL/GenBank/DDBJ whole genome shotgun (WGS) entry which is preliminary data.</text>
</comment>
<accession>A0AAD8YH29</accession>
<gene>
    <name evidence="1" type="ORF">QTG54_004606</name>
</gene>
<dbReference type="SUPFAM" id="SSF56219">
    <property type="entry name" value="DNase I-like"/>
    <property type="match status" value="1"/>
</dbReference>
<dbReference type="AlphaFoldDB" id="A0AAD8YH29"/>
<evidence type="ECO:0000313" key="2">
    <source>
        <dbReference type="Proteomes" id="UP001224775"/>
    </source>
</evidence>
<reference evidence="1" key="1">
    <citation type="submission" date="2023-06" db="EMBL/GenBank/DDBJ databases">
        <title>Survivors Of The Sea: Transcriptome response of Skeletonema marinoi to long-term dormancy.</title>
        <authorList>
            <person name="Pinder M.I.M."/>
            <person name="Kourtchenko O."/>
            <person name="Robertson E.K."/>
            <person name="Larsson T."/>
            <person name="Maumus F."/>
            <person name="Osuna-Cruz C.M."/>
            <person name="Vancaester E."/>
            <person name="Stenow R."/>
            <person name="Vandepoele K."/>
            <person name="Ploug H."/>
            <person name="Bruchert V."/>
            <person name="Godhe A."/>
            <person name="Topel M."/>
        </authorList>
    </citation>
    <scope>NUCLEOTIDE SEQUENCE</scope>
    <source>
        <strain evidence="1">R05AC</strain>
    </source>
</reference>
<name>A0AAD8YH29_9STRA</name>
<sequence length="343" mass="38384">MNRCIDCRKFSKVFPFVYDDTYIKVGQGNEQLQLFPSRGTMFQPLTSTTIEQRKQWFHASSSEKQKLTDGIPNLNVVEVDNTISPLDGCRGHKLKVIEFNAERGKRWLESAELLRDADVIILNEMDIGMARSDQQHTTRLMAYFLGMNYAWGLEFVELTLGDQGDRNNIDSSEQNFHGLHGNAILSKCKITNTTIFRNQVGSYFSHKPNTINAKGLEKRLGGRMIMLGRIMVNGTSVVIGSTHKLKGLREEVKEYIHTSPTVIAGDQAQSFCGDVGLNVIQSDPKHHTWPASCTSLGGHRGDNICSNLKVAEDEYTLFPCVRQYGLNISLGDHALTGALFKLP</sequence>